<dbReference type="Proteomes" id="UP000197065">
    <property type="component" value="Unassembled WGS sequence"/>
</dbReference>
<keyword evidence="2 4" id="KW-1133">Transmembrane helix</keyword>
<gene>
    <name evidence="6" type="ORF">SAMN07250955_12136</name>
</gene>
<dbReference type="InterPro" id="IPR036259">
    <property type="entry name" value="MFS_trans_sf"/>
</dbReference>
<feature type="transmembrane region" description="Helical" evidence="4">
    <location>
        <begin position="105"/>
        <end position="128"/>
    </location>
</feature>
<evidence type="ECO:0000256" key="4">
    <source>
        <dbReference type="SAM" id="Phobius"/>
    </source>
</evidence>
<dbReference type="Gene3D" id="1.20.1250.20">
    <property type="entry name" value="MFS general substrate transporter like domains"/>
    <property type="match status" value="2"/>
</dbReference>
<reference evidence="6 7" key="1">
    <citation type="submission" date="2017-06" db="EMBL/GenBank/DDBJ databases">
        <authorList>
            <person name="Kim H.J."/>
            <person name="Triplett B.A."/>
        </authorList>
    </citation>
    <scope>NUCLEOTIDE SEQUENCE [LARGE SCALE GENOMIC DNA]</scope>
    <source>
        <strain evidence="6 7">B29T1</strain>
    </source>
</reference>
<feature type="transmembrane region" description="Helical" evidence="4">
    <location>
        <begin position="275"/>
        <end position="293"/>
    </location>
</feature>
<name>A0A212S3C9_9PROT</name>
<dbReference type="Pfam" id="PF07690">
    <property type="entry name" value="MFS_1"/>
    <property type="match status" value="1"/>
</dbReference>
<keyword evidence="1 4" id="KW-0812">Transmembrane</keyword>
<dbReference type="EMBL" id="FYEH01000021">
    <property type="protein sequence ID" value="SNB79516.1"/>
    <property type="molecule type" value="Genomic_DNA"/>
</dbReference>
<feature type="transmembrane region" description="Helical" evidence="4">
    <location>
        <begin position="328"/>
        <end position="356"/>
    </location>
</feature>
<evidence type="ECO:0000313" key="6">
    <source>
        <dbReference type="EMBL" id="SNB79516.1"/>
    </source>
</evidence>
<evidence type="ECO:0000313" key="7">
    <source>
        <dbReference type="Proteomes" id="UP000197065"/>
    </source>
</evidence>
<dbReference type="RefSeq" id="WP_088563045.1">
    <property type="nucleotide sequence ID" value="NZ_FYEH01000021.1"/>
</dbReference>
<feature type="transmembrane region" description="Helical" evidence="4">
    <location>
        <begin position="243"/>
        <end position="263"/>
    </location>
</feature>
<dbReference type="PROSITE" id="PS50850">
    <property type="entry name" value="MFS"/>
    <property type="match status" value="1"/>
</dbReference>
<keyword evidence="7" id="KW-1185">Reference proteome</keyword>
<keyword evidence="3 4" id="KW-0472">Membrane</keyword>
<feature type="transmembrane region" description="Helical" evidence="4">
    <location>
        <begin position="168"/>
        <end position="187"/>
    </location>
</feature>
<feature type="domain" description="Major facilitator superfamily (MFS) profile" evidence="5">
    <location>
        <begin position="11"/>
        <end position="386"/>
    </location>
</feature>
<sequence>MKTIAHVAAIEPDKAAIAAIVLGVTAFSVAQGLTYPLIALNLEARGLPAWQIGLNGAAFAAGLATTTFLIGWLTKRVRGDWLIVLGLLGCSLALALLWLTHSVLFWLPIRFGLGVAASLVFIMSEAWLNAATPETLRGRVSGLYGFGLCLGFAAGPLAIPVLGTSSSFAFGILAIYVALVAFATVVLSRRAQTVPAPSPAGALWHFLRHDPILVLMVFAFGFADIAAISGMPVYLIRSGQSDTLAALSVSVIALPTAIAQPFVGYLLDRVARRRVAIGASLLTALSFLCVPLLESAAGILADFALLGVGSFALYTSALTLLGERYSGGLLVAGSAAFSIAYASGSGAGSAAIGLAMDTLGLAAGPACTGLILLALTGLLLVKDPGALPAAPLDAG</sequence>
<dbReference type="GO" id="GO:0022857">
    <property type="term" value="F:transmembrane transporter activity"/>
    <property type="evidence" value="ECO:0007669"/>
    <property type="project" value="InterPro"/>
</dbReference>
<evidence type="ECO:0000259" key="5">
    <source>
        <dbReference type="PROSITE" id="PS50850"/>
    </source>
</evidence>
<accession>A0A212S3C9</accession>
<dbReference type="OrthoDB" id="9810614at2"/>
<organism evidence="6 7">
    <name type="scientific">Arboricoccus pini</name>
    <dbReference type="NCBI Taxonomy" id="1963835"/>
    <lineage>
        <taxon>Bacteria</taxon>
        <taxon>Pseudomonadati</taxon>
        <taxon>Pseudomonadota</taxon>
        <taxon>Alphaproteobacteria</taxon>
        <taxon>Geminicoccales</taxon>
        <taxon>Geminicoccaceae</taxon>
        <taxon>Arboricoccus</taxon>
    </lineage>
</organism>
<dbReference type="InterPro" id="IPR020846">
    <property type="entry name" value="MFS_dom"/>
</dbReference>
<proteinExistence type="predicted"/>
<protein>
    <submittedName>
        <fullName evidence="6">Predicted arabinose efflux permease, MFS family</fullName>
    </submittedName>
</protein>
<dbReference type="PANTHER" id="PTHR23521:SF3">
    <property type="entry name" value="MFS TRANSPORTER"/>
    <property type="match status" value="1"/>
</dbReference>
<dbReference type="InterPro" id="IPR011701">
    <property type="entry name" value="MFS"/>
</dbReference>
<feature type="transmembrane region" description="Helical" evidence="4">
    <location>
        <begin position="212"/>
        <end position="237"/>
    </location>
</feature>
<evidence type="ECO:0000256" key="1">
    <source>
        <dbReference type="ARBA" id="ARBA00022692"/>
    </source>
</evidence>
<feature type="transmembrane region" description="Helical" evidence="4">
    <location>
        <begin position="362"/>
        <end position="381"/>
    </location>
</feature>
<feature type="transmembrane region" description="Helical" evidence="4">
    <location>
        <begin position="81"/>
        <end position="99"/>
    </location>
</feature>
<dbReference type="AlphaFoldDB" id="A0A212S3C9"/>
<dbReference type="GO" id="GO:0005886">
    <property type="term" value="C:plasma membrane"/>
    <property type="evidence" value="ECO:0007669"/>
    <property type="project" value="TreeGrafter"/>
</dbReference>
<feature type="transmembrane region" description="Helical" evidence="4">
    <location>
        <begin position="140"/>
        <end position="162"/>
    </location>
</feature>
<dbReference type="SUPFAM" id="SSF103473">
    <property type="entry name" value="MFS general substrate transporter"/>
    <property type="match status" value="1"/>
</dbReference>
<evidence type="ECO:0000256" key="2">
    <source>
        <dbReference type="ARBA" id="ARBA00022989"/>
    </source>
</evidence>
<dbReference type="PANTHER" id="PTHR23521">
    <property type="entry name" value="TRANSPORTER MFS SUPERFAMILY"/>
    <property type="match status" value="1"/>
</dbReference>
<feature type="transmembrane region" description="Helical" evidence="4">
    <location>
        <begin position="56"/>
        <end position="74"/>
    </location>
</feature>
<evidence type="ECO:0000256" key="3">
    <source>
        <dbReference type="ARBA" id="ARBA00023136"/>
    </source>
</evidence>